<proteinExistence type="predicted"/>
<reference evidence="1" key="2">
    <citation type="submission" date="2020-06" db="EMBL/GenBank/DDBJ databases">
        <authorList>
            <person name="Sheffer M."/>
        </authorList>
    </citation>
    <scope>NUCLEOTIDE SEQUENCE</scope>
</reference>
<dbReference type="PANTHER" id="PTHR28653:SF1">
    <property type="entry name" value="ATPASE SWSAP1"/>
    <property type="match status" value="1"/>
</dbReference>
<evidence type="ECO:0000313" key="1">
    <source>
        <dbReference type="EMBL" id="KAF8796035.1"/>
    </source>
</evidence>
<name>A0A8T0G0J6_ARGBR</name>
<organism evidence="1 2">
    <name type="scientific">Argiope bruennichi</name>
    <name type="common">Wasp spider</name>
    <name type="synonym">Aranea bruennichi</name>
    <dbReference type="NCBI Taxonomy" id="94029"/>
    <lineage>
        <taxon>Eukaryota</taxon>
        <taxon>Metazoa</taxon>
        <taxon>Ecdysozoa</taxon>
        <taxon>Arthropoda</taxon>
        <taxon>Chelicerata</taxon>
        <taxon>Arachnida</taxon>
        <taxon>Araneae</taxon>
        <taxon>Araneomorphae</taxon>
        <taxon>Entelegynae</taxon>
        <taxon>Araneoidea</taxon>
        <taxon>Araneidae</taxon>
        <taxon>Argiope</taxon>
    </lineage>
</organism>
<dbReference type="GO" id="GO:0000724">
    <property type="term" value="P:double-strand break repair via homologous recombination"/>
    <property type="evidence" value="ECO:0007669"/>
    <property type="project" value="TreeGrafter"/>
</dbReference>
<evidence type="ECO:0000313" key="2">
    <source>
        <dbReference type="Proteomes" id="UP000807504"/>
    </source>
</evidence>
<dbReference type="PANTHER" id="PTHR28653">
    <property type="match status" value="1"/>
</dbReference>
<dbReference type="Proteomes" id="UP000807504">
    <property type="component" value="Unassembled WGS sequence"/>
</dbReference>
<keyword evidence="2" id="KW-1185">Reference proteome</keyword>
<dbReference type="AlphaFoldDB" id="A0A8T0G0J6"/>
<dbReference type="GO" id="GO:0003697">
    <property type="term" value="F:single-stranded DNA binding"/>
    <property type="evidence" value="ECO:0007669"/>
    <property type="project" value="TreeGrafter"/>
</dbReference>
<comment type="caution">
    <text evidence="1">The sequence shown here is derived from an EMBL/GenBank/DDBJ whole genome shotgun (WGS) entry which is preliminary data.</text>
</comment>
<dbReference type="EMBL" id="JABXBU010000001">
    <property type="protein sequence ID" value="KAF8796035.1"/>
    <property type="molecule type" value="Genomic_DNA"/>
</dbReference>
<accession>A0A8T0G0J6</accession>
<protein>
    <submittedName>
        <fullName evidence="1">Uncharacterized protein</fullName>
    </submittedName>
</protein>
<reference evidence="1" key="1">
    <citation type="journal article" date="2020" name="bioRxiv">
        <title>Chromosome-level reference genome of the European wasp spider Argiope bruennichi: a resource for studies on range expansion and evolutionary adaptation.</title>
        <authorList>
            <person name="Sheffer M.M."/>
            <person name="Hoppe A."/>
            <person name="Krehenwinkel H."/>
            <person name="Uhl G."/>
            <person name="Kuss A.W."/>
            <person name="Jensen L."/>
            <person name="Jensen C."/>
            <person name="Gillespie R.G."/>
            <person name="Hoff K.J."/>
            <person name="Prost S."/>
        </authorList>
    </citation>
    <scope>NUCLEOTIDE SEQUENCE</scope>
</reference>
<dbReference type="GO" id="GO:0097196">
    <property type="term" value="C:Shu complex"/>
    <property type="evidence" value="ECO:0007669"/>
    <property type="project" value="TreeGrafter"/>
</dbReference>
<gene>
    <name evidence="1" type="ORF">HNY73_000462</name>
</gene>
<sequence>MSAYRFLPFSSEDILKLLPFQSSNSGESCAIIEDNNSFKTSLLFQAALSIASAGDLVFFICPRPLEQRPYHVLGMPETSPLALQCIKMVYIENPSGLLRYLCEFHTKESVPAAIAIDDIQYYVSHLSNEDQNKEAALVKLLAILEDTTAFISQKKGEACHRIVSATKGACPKNFLKRYFRELWYISSGEKEGVQDTIRHQTLEVCDLSDDIFLTLFLFIASSMVALYDYNNPRYVVFL</sequence>